<protein>
    <submittedName>
        <fullName evidence="1">Uncharacterized protein</fullName>
    </submittedName>
</protein>
<evidence type="ECO:0000313" key="2">
    <source>
        <dbReference type="Proteomes" id="UP001211907"/>
    </source>
</evidence>
<accession>A0AAD5T187</accession>
<comment type="caution">
    <text evidence="1">The sequence shown here is derived from an EMBL/GenBank/DDBJ whole genome shotgun (WGS) entry which is preliminary data.</text>
</comment>
<keyword evidence="2" id="KW-1185">Reference proteome</keyword>
<evidence type="ECO:0000313" key="1">
    <source>
        <dbReference type="EMBL" id="KAJ3124060.1"/>
    </source>
</evidence>
<gene>
    <name evidence="1" type="ORF">HK100_011379</name>
</gene>
<dbReference type="SUPFAM" id="SSF56024">
    <property type="entry name" value="Phospholipase D/nuclease"/>
    <property type="match status" value="1"/>
</dbReference>
<dbReference type="EMBL" id="JADGJH010000698">
    <property type="protein sequence ID" value="KAJ3124060.1"/>
    <property type="molecule type" value="Genomic_DNA"/>
</dbReference>
<reference evidence="1" key="1">
    <citation type="submission" date="2020-05" db="EMBL/GenBank/DDBJ databases">
        <title>Phylogenomic resolution of chytrid fungi.</title>
        <authorList>
            <person name="Stajich J.E."/>
            <person name="Amses K."/>
            <person name="Simmons R."/>
            <person name="Seto K."/>
            <person name="Myers J."/>
            <person name="Bonds A."/>
            <person name="Quandt C.A."/>
            <person name="Barry K."/>
            <person name="Liu P."/>
            <person name="Grigoriev I."/>
            <person name="Longcore J.E."/>
            <person name="James T.Y."/>
        </authorList>
    </citation>
    <scope>NUCLEOTIDE SEQUENCE</scope>
    <source>
        <strain evidence="1">JEL0513</strain>
    </source>
</reference>
<dbReference type="AlphaFoldDB" id="A0AAD5T187"/>
<name>A0AAD5T187_9FUNG</name>
<proteinExistence type="predicted"/>
<organism evidence="1 2">
    <name type="scientific">Physocladia obscura</name>
    <dbReference type="NCBI Taxonomy" id="109957"/>
    <lineage>
        <taxon>Eukaryota</taxon>
        <taxon>Fungi</taxon>
        <taxon>Fungi incertae sedis</taxon>
        <taxon>Chytridiomycota</taxon>
        <taxon>Chytridiomycota incertae sedis</taxon>
        <taxon>Chytridiomycetes</taxon>
        <taxon>Chytridiales</taxon>
        <taxon>Chytriomycetaceae</taxon>
        <taxon>Physocladia</taxon>
    </lineage>
</organism>
<dbReference type="Proteomes" id="UP001211907">
    <property type="component" value="Unassembled WGS sequence"/>
</dbReference>
<sequence>MANPLRIQIGSTAGRIYYAAIQISLFYVNLCATLDTAIAIAASTGVQIIICLSDHTNFSTTGSERASQHHEMHNYSGLKEYRISLLLESSVSVKAYLSNQSSDLS</sequence>